<protein>
    <submittedName>
        <fullName evidence="1">Uncharacterized protein</fullName>
    </submittedName>
</protein>
<name>A0A412FM17_9FIRM</name>
<dbReference type="Proteomes" id="UP000284178">
    <property type="component" value="Unassembled WGS sequence"/>
</dbReference>
<sequence length="92" mass="10925">MNKNGFRIKTASKFWNITAEEIGSFVNEGRVFSFLLLIYDRLFNRGQIRRYLRNALPSFRSILYNEVKEEMMNKGVKPWEEKESRERSNDGG</sequence>
<accession>A0A412FM17</accession>
<comment type="caution">
    <text evidence="1">The sequence shown here is derived from an EMBL/GenBank/DDBJ whole genome shotgun (WGS) entry which is preliminary data.</text>
</comment>
<keyword evidence="2" id="KW-1185">Reference proteome</keyword>
<evidence type="ECO:0000313" key="2">
    <source>
        <dbReference type="Proteomes" id="UP000284178"/>
    </source>
</evidence>
<dbReference type="AlphaFoldDB" id="A0A412FM17"/>
<evidence type="ECO:0000313" key="1">
    <source>
        <dbReference type="EMBL" id="RGR69215.1"/>
    </source>
</evidence>
<reference evidence="1 2" key="1">
    <citation type="submission" date="2018-08" db="EMBL/GenBank/DDBJ databases">
        <title>A genome reference for cultivated species of the human gut microbiota.</title>
        <authorList>
            <person name="Zou Y."/>
            <person name="Xue W."/>
            <person name="Luo G."/>
        </authorList>
    </citation>
    <scope>NUCLEOTIDE SEQUENCE [LARGE SCALE GENOMIC DNA]</scope>
    <source>
        <strain evidence="1 2">AF24-29</strain>
    </source>
</reference>
<organism evidence="1 2">
    <name type="scientific">Holdemania filiformis</name>
    <dbReference type="NCBI Taxonomy" id="61171"/>
    <lineage>
        <taxon>Bacteria</taxon>
        <taxon>Bacillati</taxon>
        <taxon>Bacillota</taxon>
        <taxon>Erysipelotrichia</taxon>
        <taxon>Erysipelotrichales</taxon>
        <taxon>Erysipelotrichaceae</taxon>
        <taxon>Holdemania</taxon>
    </lineage>
</organism>
<proteinExistence type="predicted"/>
<gene>
    <name evidence="1" type="ORF">DWY25_15110</name>
</gene>
<dbReference type="EMBL" id="QRUP01000024">
    <property type="protein sequence ID" value="RGR69215.1"/>
    <property type="molecule type" value="Genomic_DNA"/>
</dbReference>